<evidence type="ECO:0000313" key="1">
    <source>
        <dbReference type="EMBL" id="ALG74127.1"/>
    </source>
</evidence>
<dbReference type="EMBL" id="CP012404">
    <property type="protein sequence ID" value="ALG74127.1"/>
    <property type="molecule type" value="Genomic_DNA"/>
</dbReference>
<dbReference type="Proteomes" id="UP000069935">
    <property type="component" value="Chromosome 4"/>
</dbReference>
<dbReference type="KEGG" id="ati:AL072_24370"/>
<reference evidence="1 2" key="2">
    <citation type="journal article" date="2016" name="Genome Announc.">
        <title>Complete Genome Sequence of a Strain of Azospirillum thiophilum Isolated from a Sulfide Spring.</title>
        <authorList>
            <person name="Fomenkov A."/>
            <person name="Vincze T."/>
            <person name="Grabovich M."/>
            <person name="Anton B.P."/>
            <person name="Dubinina G."/>
            <person name="Orlova M."/>
            <person name="Belousova E."/>
            <person name="Roberts R.J."/>
        </authorList>
    </citation>
    <scope>NUCLEOTIDE SEQUENCE [LARGE SCALE GENOMIC DNA]</scope>
    <source>
        <strain evidence="1 2">BV-S</strain>
    </source>
</reference>
<gene>
    <name evidence="1" type="ORF">AL072_24370</name>
</gene>
<sequence>MTMVNTLNAFGWTLFKDLIARTLIHPVDGKAPKMPKDTEFAILLERYVVLFLTTHYTDTLIAANENYAAPKIIYPELKFHIVPAFIRARRRFLKEAAERNYPSDRIDYQRMTDWGISDGGHAEAEHFAQQIGRRLTISSTHLPSNKHPARRSYTSAHRLLFAFLRCYRRDVELVTVRPFRHHTITDRIQENDPELLRSLTAIRDLFHAEGGRFQRYSKAQNLRSRCGSLHIQVGNSVIPVPEEMSLPQVLQCLPLFIDPVALPRGEGKAFVPTEVYTCFLDFVKELAHSYLRWAQSGLPLSLIAGLEENRKAISAPRLKTITALYKQTVRNAESEGRKASYPPGRTDLEIAWRQLYGAETGTRKAVAGYRSFYDFTQTPEGRFLAGIQPRETVMAPPQLPPDATDHAALLAMLKGGLLAREADAVDIIWQTMESDDLDALPEAAARHAPFTGVTVFPYGVFPPDKRPLVLKWVLEHLMTDDVNVWQSSEWPDKYFQTLTWYSHPADAADRFRQDAVPGTYGHLAAARLQKALASRIPFSWLSAASDAERLEVYDFFWRRLRKSPDPEWHVPWSKRGASPGPSPMETL</sequence>
<keyword evidence="2" id="KW-1185">Reference proteome</keyword>
<name>A0AAC8W307_9PROT</name>
<protein>
    <submittedName>
        <fullName evidence="1">Uncharacterized protein</fullName>
    </submittedName>
</protein>
<evidence type="ECO:0000313" key="2">
    <source>
        <dbReference type="Proteomes" id="UP000069935"/>
    </source>
</evidence>
<accession>A0AAC8W307</accession>
<proteinExistence type="predicted"/>
<organism evidence="1 2">
    <name type="scientific">Azospirillum thiophilum</name>
    <dbReference type="NCBI Taxonomy" id="528244"/>
    <lineage>
        <taxon>Bacteria</taxon>
        <taxon>Pseudomonadati</taxon>
        <taxon>Pseudomonadota</taxon>
        <taxon>Alphaproteobacteria</taxon>
        <taxon>Rhodospirillales</taxon>
        <taxon>Azospirillaceae</taxon>
        <taxon>Azospirillum</taxon>
    </lineage>
</organism>
<dbReference type="AlphaFoldDB" id="A0AAC8W307"/>
<reference evidence="2" key="1">
    <citation type="submission" date="2015-08" db="EMBL/GenBank/DDBJ databases">
        <title>Complete Genome Sequence of Azospirillum thiophilum BV-S.</title>
        <authorList>
            <person name="Fomenkov A."/>
            <person name="Vincze T."/>
            <person name="Grabovich M."/>
            <person name="Dubinina G."/>
            <person name="Orlova M."/>
            <person name="Belousova E."/>
            <person name="Roberts R.J."/>
        </authorList>
    </citation>
    <scope>NUCLEOTIDE SEQUENCE [LARGE SCALE GENOMIC DNA]</scope>
    <source>
        <strain evidence="2">BV-S</strain>
    </source>
</reference>